<dbReference type="Gene3D" id="1.10.10.10">
    <property type="entry name" value="Winged helix-like DNA-binding domain superfamily/Winged helix DNA-binding domain"/>
    <property type="match status" value="1"/>
</dbReference>
<comment type="similarity">
    <text evidence="1">Belongs to the ROK (NagC/XylR) family.</text>
</comment>
<dbReference type="PANTHER" id="PTHR18964:SF149">
    <property type="entry name" value="BIFUNCTIONAL UDP-N-ACETYLGLUCOSAMINE 2-EPIMERASE_N-ACETYLMANNOSAMINE KINASE"/>
    <property type="match status" value="1"/>
</dbReference>
<dbReference type="InterPro" id="IPR043129">
    <property type="entry name" value="ATPase_NBD"/>
</dbReference>
<evidence type="ECO:0000256" key="2">
    <source>
        <dbReference type="SAM" id="MobiDB-lite"/>
    </source>
</evidence>
<dbReference type="Proteomes" id="UP001500064">
    <property type="component" value="Unassembled WGS sequence"/>
</dbReference>
<dbReference type="PANTHER" id="PTHR18964">
    <property type="entry name" value="ROK (REPRESSOR, ORF, KINASE) FAMILY"/>
    <property type="match status" value="1"/>
</dbReference>
<evidence type="ECO:0000313" key="4">
    <source>
        <dbReference type="Proteomes" id="UP001500064"/>
    </source>
</evidence>
<dbReference type="EMBL" id="BAAAMU010000073">
    <property type="protein sequence ID" value="GAA1665153.1"/>
    <property type="molecule type" value="Genomic_DNA"/>
</dbReference>
<evidence type="ECO:0000256" key="1">
    <source>
        <dbReference type="ARBA" id="ARBA00006479"/>
    </source>
</evidence>
<dbReference type="SUPFAM" id="SSF46785">
    <property type="entry name" value="Winged helix' DNA-binding domain"/>
    <property type="match status" value="1"/>
</dbReference>
<accession>A0ABN2G4E5</accession>
<feature type="region of interest" description="Disordered" evidence="2">
    <location>
        <begin position="126"/>
        <end position="159"/>
    </location>
</feature>
<organism evidence="3 4">
    <name type="scientific">Nonomuraea maheshkhaliensis</name>
    <dbReference type="NCBI Taxonomy" id="419590"/>
    <lineage>
        <taxon>Bacteria</taxon>
        <taxon>Bacillati</taxon>
        <taxon>Actinomycetota</taxon>
        <taxon>Actinomycetes</taxon>
        <taxon>Streptosporangiales</taxon>
        <taxon>Streptosporangiaceae</taxon>
        <taxon>Nonomuraea</taxon>
    </lineage>
</organism>
<name>A0ABN2G4E5_9ACTN</name>
<dbReference type="SUPFAM" id="SSF53067">
    <property type="entry name" value="Actin-like ATPase domain"/>
    <property type="match status" value="1"/>
</dbReference>
<dbReference type="InterPro" id="IPR036388">
    <property type="entry name" value="WH-like_DNA-bd_sf"/>
</dbReference>
<keyword evidence="4" id="KW-1185">Reference proteome</keyword>
<dbReference type="InterPro" id="IPR036390">
    <property type="entry name" value="WH_DNA-bd_sf"/>
</dbReference>
<dbReference type="Pfam" id="PF00480">
    <property type="entry name" value="ROK"/>
    <property type="match status" value="1"/>
</dbReference>
<dbReference type="RefSeq" id="WP_346111283.1">
    <property type="nucleotide sequence ID" value="NZ_BAAAMU010000073.1"/>
</dbReference>
<dbReference type="InterPro" id="IPR000600">
    <property type="entry name" value="ROK"/>
</dbReference>
<evidence type="ECO:0000313" key="3">
    <source>
        <dbReference type="EMBL" id="GAA1665153.1"/>
    </source>
</evidence>
<reference evidence="3 4" key="1">
    <citation type="journal article" date="2019" name="Int. J. Syst. Evol. Microbiol.">
        <title>The Global Catalogue of Microorganisms (GCM) 10K type strain sequencing project: providing services to taxonomists for standard genome sequencing and annotation.</title>
        <authorList>
            <consortium name="The Broad Institute Genomics Platform"/>
            <consortium name="The Broad Institute Genome Sequencing Center for Infectious Disease"/>
            <person name="Wu L."/>
            <person name="Ma J."/>
        </authorList>
    </citation>
    <scope>NUCLEOTIDE SEQUENCE [LARGE SCALE GENOMIC DNA]</scope>
    <source>
        <strain evidence="3 4">JCM 13929</strain>
    </source>
</reference>
<gene>
    <name evidence="3" type="ORF">GCM10009733_073520</name>
</gene>
<dbReference type="Gene3D" id="3.30.420.40">
    <property type="match status" value="2"/>
</dbReference>
<protein>
    <submittedName>
        <fullName evidence="3">ROK family transcriptional regulator</fullName>
    </submittedName>
</protein>
<comment type="caution">
    <text evidence="3">The sequence shown here is derived from an EMBL/GenBank/DDBJ whole genome shotgun (WGS) entry which is preliminary data.</text>
</comment>
<proteinExistence type="inferred from homology"/>
<sequence>MWDALPDAARSIVKELIIHGPQSRTALAKTLHLSTGSLTRLTKPMVDAGLLVEGEVVHDPVNGRPTRPLDVAAAEHRFLGVKLTADRVHAVVTDLRAEVVAARDEPIADHDPEAVCRQAKRLLDDLSDGLPQGRPHGKRGGQPDERLGGQPDGQASGRRVGATVGAGVTVGGNARASAQVGGEPLVDAPYLGWSQVELAPLMERALGVPCVVKNDVAALAHQHHWFGPGRGLRDFALITIGAGIGYALIVHDHLVAATEADLGMFGHLVLDASGPMCPEGHRGCAAAYLSSWSVEATAGQGLRRAVTYEEVLRLAAAGDRVCLSVVREAAAALGRLIAHVATISMVKTVVLAGEGVELARLAAADLDRSLTADRRGVPGSVDVVIEADDFREWARGGAVVAIQSFVTGSD</sequence>